<feature type="domain" description="Xylose isomerase-like TIM barrel" evidence="9">
    <location>
        <begin position="16"/>
        <end position="260"/>
    </location>
</feature>
<comment type="caution">
    <text evidence="10">The sequence shown here is derived from an EMBL/GenBank/DDBJ whole genome shotgun (WGS) entry which is preliminary data.</text>
</comment>
<dbReference type="RefSeq" id="WP_111250865.1">
    <property type="nucleotide sequence ID" value="NZ_QKWH01000005.1"/>
</dbReference>
<dbReference type="SUPFAM" id="SSF51658">
    <property type="entry name" value="Xylose isomerase-like"/>
    <property type="match status" value="1"/>
</dbReference>
<keyword evidence="7" id="KW-0234">DNA repair</keyword>
<dbReference type="PANTHER" id="PTHR21445:SF0">
    <property type="entry name" value="APURINIC-APYRIMIDINIC ENDONUCLEASE"/>
    <property type="match status" value="1"/>
</dbReference>
<dbReference type="AlphaFoldDB" id="A0A2W5WQU3"/>
<name>A0A2W5WQU3_9MICO</name>
<evidence type="ECO:0000256" key="6">
    <source>
        <dbReference type="ARBA" id="ARBA00022833"/>
    </source>
</evidence>
<dbReference type="GO" id="GO:0003906">
    <property type="term" value="F:DNA-(apurinic or apyrimidinic site) endonuclease activity"/>
    <property type="evidence" value="ECO:0007669"/>
    <property type="project" value="TreeGrafter"/>
</dbReference>
<evidence type="ECO:0000256" key="1">
    <source>
        <dbReference type="ARBA" id="ARBA00001947"/>
    </source>
</evidence>
<dbReference type="CDD" id="cd00019">
    <property type="entry name" value="AP2Ec"/>
    <property type="match status" value="1"/>
</dbReference>
<proteinExistence type="inferred from homology"/>
<evidence type="ECO:0000256" key="4">
    <source>
        <dbReference type="ARBA" id="ARBA00022763"/>
    </source>
</evidence>
<keyword evidence="8" id="KW-0119">Carbohydrate metabolism</keyword>
<dbReference type="PROSITE" id="PS00731">
    <property type="entry name" value="AP_NUCLEASE_F2_3"/>
    <property type="match status" value="1"/>
</dbReference>
<dbReference type="EC" id="3.1.21.2" evidence="10"/>
<dbReference type="PANTHER" id="PTHR21445">
    <property type="entry name" value="ENDONUCLEASE IV ENDODEOXYRIBONUCLEASE IV"/>
    <property type="match status" value="1"/>
</dbReference>
<evidence type="ECO:0000256" key="3">
    <source>
        <dbReference type="ARBA" id="ARBA00022723"/>
    </source>
</evidence>
<dbReference type="InterPro" id="IPR036237">
    <property type="entry name" value="Xyl_isomerase-like_sf"/>
</dbReference>
<keyword evidence="4" id="KW-0227">DNA damage</keyword>
<dbReference type="EMBL" id="QKWH01000005">
    <property type="protein sequence ID" value="PZR53073.1"/>
    <property type="molecule type" value="Genomic_DNA"/>
</dbReference>
<comment type="similarity">
    <text evidence="2">Belongs to the AP endonuclease 2 family.</text>
</comment>
<keyword evidence="11" id="KW-1185">Reference proteome</keyword>
<gene>
    <name evidence="10" type="ORF">DNL40_08670</name>
</gene>
<dbReference type="Proteomes" id="UP000248783">
    <property type="component" value="Unassembled WGS sequence"/>
</dbReference>
<dbReference type="NCBIfam" id="NF002198">
    <property type="entry name" value="PRK01060.1-3"/>
    <property type="match status" value="1"/>
</dbReference>
<dbReference type="InterPro" id="IPR018246">
    <property type="entry name" value="AP_endonuc_F2_Zn_BS"/>
</dbReference>
<dbReference type="PROSITE" id="PS00730">
    <property type="entry name" value="AP_NUCLEASE_F2_2"/>
    <property type="match status" value="1"/>
</dbReference>
<dbReference type="GO" id="GO:0006284">
    <property type="term" value="P:base-excision repair"/>
    <property type="evidence" value="ECO:0007669"/>
    <property type="project" value="TreeGrafter"/>
</dbReference>
<keyword evidence="5 10" id="KW-0378">Hydrolase</keyword>
<dbReference type="GO" id="GO:0008270">
    <property type="term" value="F:zinc ion binding"/>
    <property type="evidence" value="ECO:0007669"/>
    <property type="project" value="InterPro"/>
</dbReference>
<dbReference type="Pfam" id="PF01261">
    <property type="entry name" value="AP_endonuc_2"/>
    <property type="match status" value="1"/>
</dbReference>
<evidence type="ECO:0000313" key="11">
    <source>
        <dbReference type="Proteomes" id="UP000248783"/>
    </source>
</evidence>
<dbReference type="PROSITE" id="PS51432">
    <property type="entry name" value="AP_NUCLEASE_F2_4"/>
    <property type="match status" value="1"/>
</dbReference>
<protein>
    <submittedName>
        <fullName evidence="10">Deoxyribonuclease IV</fullName>
        <ecNumber evidence="10">3.1.21.2</ecNumber>
    </submittedName>
</protein>
<evidence type="ECO:0000259" key="9">
    <source>
        <dbReference type="Pfam" id="PF01261"/>
    </source>
</evidence>
<evidence type="ECO:0000256" key="8">
    <source>
        <dbReference type="ARBA" id="ARBA00023277"/>
    </source>
</evidence>
<evidence type="ECO:0000256" key="7">
    <source>
        <dbReference type="ARBA" id="ARBA00023204"/>
    </source>
</evidence>
<dbReference type="InterPro" id="IPR001719">
    <property type="entry name" value="AP_endonuc_2"/>
</dbReference>
<comment type="cofactor">
    <cofactor evidence="1">
        <name>Zn(2+)</name>
        <dbReference type="ChEBI" id="CHEBI:29105"/>
    </cofactor>
</comment>
<dbReference type="Gene3D" id="3.20.20.150">
    <property type="entry name" value="Divalent-metal-dependent TIM barrel enzymes"/>
    <property type="match status" value="1"/>
</dbReference>
<sequence>MSSIRIGAHVEAADAVEQAKAIGAEVAQVFLGDPQSWKVGETGYPGGAEALRADAEAAGIDLYVHAPYVINVASTNNRIRIPSRKLLQQTMTGAAAIGAKGVVVHGGHVTAKDDPATGFDNWRKAIDSLDTDVPVLIENTAGGDHSMARRLERIEQLWEAVMSSANASVVGFTLDTCHAWAGGIDLDTAVEQITGITGRIDLVHANDSRDTAGSGADRHAHFGEGTIPGELLAGVVAAAGAPVVCETHGDMAPDIAWLREHLA</sequence>
<dbReference type="InterPro" id="IPR013022">
    <property type="entry name" value="Xyl_isomerase-like_TIM-brl"/>
</dbReference>
<keyword evidence="6" id="KW-0862">Zinc</keyword>
<dbReference type="SMART" id="SM00518">
    <property type="entry name" value="AP2Ec"/>
    <property type="match status" value="1"/>
</dbReference>
<evidence type="ECO:0000256" key="5">
    <source>
        <dbReference type="ARBA" id="ARBA00022801"/>
    </source>
</evidence>
<dbReference type="GO" id="GO:0008081">
    <property type="term" value="F:phosphoric diester hydrolase activity"/>
    <property type="evidence" value="ECO:0007669"/>
    <property type="project" value="TreeGrafter"/>
</dbReference>
<dbReference type="GO" id="GO:0003677">
    <property type="term" value="F:DNA binding"/>
    <property type="evidence" value="ECO:0007669"/>
    <property type="project" value="InterPro"/>
</dbReference>
<evidence type="ECO:0000313" key="10">
    <source>
        <dbReference type="EMBL" id="PZR53073.1"/>
    </source>
</evidence>
<keyword evidence="3" id="KW-0479">Metal-binding</keyword>
<accession>A0A2W5WQU3</accession>
<dbReference type="GO" id="GO:0008833">
    <property type="term" value="F:deoxyribonuclease IV (phage-T4-induced) activity"/>
    <property type="evidence" value="ECO:0007669"/>
    <property type="project" value="UniProtKB-EC"/>
</dbReference>
<reference evidence="10 11" key="1">
    <citation type="submission" date="2018-06" db="EMBL/GenBank/DDBJ databases">
        <title>Whole genome sequencing of a novel hydrocarbon degrading bacterial strain, PW21 isolated from oil contaminated produced water sample.</title>
        <authorList>
            <person name="Nagkirti P."/>
            <person name="Shaikh A."/>
            <person name="Gowdaman V."/>
            <person name="Engineer A.E."/>
            <person name="Dagar S."/>
            <person name="Dhakephalkar P.K."/>
        </authorList>
    </citation>
    <scope>NUCLEOTIDE SEQUENCE [LARGE SCALE GENOMIC DNA]</scope>
    <source>
        <strain evidence="10 11">PW21</strain>
    </source>
</reference>
<evidence type="ECO:0000256" key="2">
    <source>
        <dbReference type="ARBA" id="ARBA00005340"/>
    </source>
</evidence>
<organism evidence="10 11">
    <name type="scientific">Xylanimonas oleitrophica</name>
    <dbReference type="NCBI Taxonomy" id="2607479"/>
    <lineage>
        <taxon>Bacteria</taxon>
        <taxon>Bacillati</taxon>
        <taxon>Actinomycetota</taxon>
        <taxon>Actinomycetes</taxon>
        <taxon>Micrococcales</taxon>
        <taxon>Promicromonosporaceae</taxon>
        <taxon>Xylanimonas</taxon>
    </lineage>
</organism>